<dbReference type="Gene3D" id="3.30.1370.110">
    <property type="match status" value="1"/>
</dbReference>
<evidence type="ECO:0000259" key="3">
    <source>
        <dbReference type="PROSITE" id="PS51140"/>
    </source>
</evidence>
<feature type="compositionally biased region" description="Basic and acidic residues" evidence="1">
    <location>
        <begin position="1028"/>
        <end position="1041"/>
    </location>
</feature>
<dbReference type="PROSITE" id="PS51140">
    <property type="entry name" value="CUE"/>
    <property type="match status" value="2"/>
</dbReference>
<feature type="compositionally biased region" description="Basic and acidic residues" evidence="1">
    <location>
        <begin position="1283"/>
        <end position="1297"/>
    </location>
</feature>
<feature type="region of interest" description="Disordered" evidence="1">
    <location>
        <begin position="116"/>
        <end position="340"/>
    </location>
</feature>
<dbReference type="InterPro" id="IPR013899">
    <property type="entry name" value="DUF1771"/>
</dbReference>
<feature type="compositionally biased region" description="Basic and acidic residues" evidence="1">
    <location>
        <begin position="178"/>
        <end position="192"/>
    </location>
</feature>
<evidence type="ECO:0000313" key="5">
    <source>
        <dbReference type="Proteomes" id="UP000887568"/>
    </source>
</evidence>
<dbReference type="SMART" id="SM01162">
    <property type="entry name" value="DUF1771"/>
    <property type="match status" value="1"/>
</dbReference>
<evidence type="ECO:0008006" key="6">
    <source>
        <dbReference type="Google" id="ProtNLM"/>
    </source>
</evidence>
<feature type="region of interest" description="Disordered" evidence="1">
    <location>
        <begin position="354"/>
        <end position="381"/>
    </location>
</feature>
<dbReference type="InterPro" id="IPR003892">
    <property type="entry name" value="CUE"/>
</dbReference>
<feature type="compositionally biased region" description="Basic and acidic residues" evidence="1">
    <location>
        <begin position="465"/>
        <end position="476"/>
    </location>
</feature>
<feature type="region of interest" description="Disordered" evidence="1">
    <location>
        <begin position="1365"/>
        <end position="1554"/>
    </location>
</feature>
<dbReference type="InterPro" id="IPR027417">
    <property type="entry name" value="P-loop_NTPase"/>
</dbReference>
<feature type="compositionally biased region" description="Polar residues" evidence="1">
    <location>
        <begin position="2194"/>
        <end position="2206"/>
    </location>
</feature>
<sequence length="2536" mass="277942">MPKKKKGKPSGDSETGGWTSVKRRAPAPRAGAEAAGDGKPITSGDAESGEDARTKALCYLQEMFAGKLDPVVVHMIMNDCEFKVEAALETLFQLAEQTSPVESQLFRLSGFKDVYIPSADTEEQDDDEEEEDDDDDQEEYVDAEDTLFRENLGSGESPSLRLKSRGNDGSVQLPSRDLGPHIRDALGVRQDEDATEDISGERRADSLSDFPLKRKGAMPRQEFLQSFPKKQNPFIARGTPERQNHPLNNLSKVEASDIAAQSRDDGREGSDRSRVAAFGPSPDSSYKLNIHGPSLGNRDSFLSEGKDDQFADGGASARGDGTREYTYPSNDLDTDGPQMPLSQTQKLVEQLLGKSSVPSLEEGSKQTSPGADIFSGSSPVDLPSDELDALLGEIEMCPEKLSASEDTVEPVVADHHVNLASEASNDGADLEDWGDDPEKVKRETDFQKSRGHVTGNMKPSHHSTPIREEDAGDKNQKGNLNTAAPAFVPRAYARHPSPTGHQQFPPQQGFQPRPAHRMPRVPHPAGRASSLRKHLNQFEGQVGKPFFAPFPSSQEQRPNLPRGVERLGWNSPNQTQSFRHPAQKYQPPESRFRPISKSQSPAPFVPQNPASHPLLKTPSAPNQNSQLFGPRRAMSPAHGMPRGGTLPSGGLRSNSPREGARQALGPPQWPVNKQTSYAPRETGHNQKKPGLEDRALPLPEGKVLCLMRGCPGSGKSTLARQLVGNGRILSTDDYFIDGDGKYHFDVTKLSDAHDWSHERAKEAMESGVTPLIIDNTNIERWTMKPYVAMALHYGYAVEFQEPTTPWKFKLGKLFKYNTHGVPKERIKLMIERFERDVTVENILGSSKPKKKKKKTDEAEQGPSSQGSWRRTKKEDKKVPKVSSEEPAAGCAEANSKKLERGDTTTYKKEEGGDDITTTTDALKEDIENGEEMFMSDDEDGFDALMDSMASDSTEGMVGKPDEGKVNEDPQEDARERIGKEDGQMVTSLEKAASFEIQEKAGPGKTDDQVSESRNTDIEEDAENLPVRTRPEESQELVKELFEVEEATSQDVQLDKTGDREADDEDDFLAMMNVVAEASCCPPLAEIPSLEDGEHPQGNEQGLQQINNPAGSDAASELTSATQASFTYPPGFELLARIPEQKGDTANKQSSSDDDDFTEMMSLIANSSCIENDQPVPPGRDGVATDAQHSEIKLATSDSQRVVLASSPHGREENPNEAQTDANLTEGLNTGAAATRVATLVNAVQDAEQSKEQIQKPQLQEKEEAAVVGTYMSDAELTSIKEQSPGREKDQTMLKDDASVQDDSLAEETTHILTSHGVESSATNLDIQADSVLKNASDGDGDRECLGTDSLLKNALSTLKGLGETDEKAGTEVKTNAGVLDTENTTTENVLSGISENGRCSVEKPSSEEQLGTIDVDISTADKHGNHSDGQPSVTVDFSDQTDSVSVGKDKKDANADVTSSSTQPTSSSDLRASTSRCRSPSPRLLVTSSIEESRTNQERRKLRRSKSHNKSTKMAAVFPTLSPGSENWSELAELGQGPEVKSSEPGNKSPTLGGVTFAEAGTVTLPSDFSCVQRLQSGEMTVEDLQQQGFRVAVGQPRQIAAPSESDFATEREEVISETLSSSSSASHSPIPVTVRLHKSTMTDPEEQTEDIDANLRSLIALFPTVSQTDLQDILTKCAGNLEWVTNILLDDFGNKERIGQDLQAPDQLSNKNQQEQAGFAKGESDGDELQISDEKLARVAAESMKDVLEAKQVSQAENLATNMISVVDDILKTISSKGSFTGADNNSLGNQLASEREKTGSGYSDHLPVLHGEDLSTEMETKLHSSNLDSATSFHDPDTNVGSDIITSDQVPTEPHQSILQDEGAAGMSNLYREQEESNFSSMEPKANEEGSSLRAGNLHTVYPSGILEAADFDSQILLGETKNESHVLEGPSSFDKLPSSGRHHQDGLLDQDSSAFRSDFLESVPFLDPSSLRTETKEEQVVRPKTSSRTTSRLSPTKASKAKKPKDPDIDKKMKRIKEAEASPNRQELEVPGGVQFSWNNHREVEEFRVPRAEQTMTGHDDAFEIVKDESVMTEEQADAILQISDQPVQKKLRELGSLEEGLMLQLPPAFALQLQEMFGSIGFHLLPDGLPAEDLQVHVDYDLAKQLHMLWAKTLQTRFDKDEELESIITADEELARQLQQEEDIHHMTKVQASRSAKYQSPKASPKAAKQPISLQRGYGDGRSTMGGFVPMGPPRPPAEEVKSLREIMEEELAAQLSKDVEVEEKLSTDGSVSIATKMKRDKLYSEFPTLDRDALEEIFRNNNYQFDPTVLQIKSFFMSASGQPKNVYSNEALERIEKELIEAAERESLASSEGTDESNPQDASYQSTDNPDYQDYRAEATQHYKQRHEAFQKAAAAYGKGQKELASFFSQQGHLHTEKLKYANKRASEAILTSKNSLFNDNTLDLHGLHVDEALLILNQVLNDKKAELAAYDQQQRPLVSKSPQRHIFIITGKGNRSRGGVARIRPAVTDLLKREGYRFSMPNAGLMKVAL</sequence>
<feature type="region of interest" description="Disordered" evidence="1">
    <location>
        <begin position="1276"/>
        <end position="1302"/>
    </location>
</feature>
<feature type="compositionally biased region" description="Basic and acidic residues" evidence="1">
    <location>
        <begin position="262"/>
        <end position="274"/>
    </location>
</feature>
<feature type="region of interest" description="Disordered" evidence="1">
    <location>
        <begin position="1925"/>
        <end position="1951"/>
    </location>
</feature>
<feature type="domain" description="CUE" evidence="3">
    <location>
        <begin position="2279"/>
        <end position="2324"/>
    </location>
</feature>
<evidence type="ECO:0000256" key="1">
    <source>
        <dbReference type="SAM" id="MobiDB-lite"/>
    </source>
</evidence>
<name>A0A914AHW7_PATMI</name>
<dbReference type="OrthoDB" id="3231855at2759"/>
<dbReference type="EnsemblMetazoa" id="XM_038207051.1">
    <property type="protein sequence ID" value="XP_038062979.1"/>
    <property type="gene ID" value="LOC119733652"/>
</dbReference>
<feature type="compositionally biased region" description="Polar residues" evidence="1">
    <location>
        <begin position="2361"/>
        <end position="2375"/>
    </location>
</feature>
<feature type="region of interest" description="Disordered" evidence="1">
    <location>
        <begin position="1084"/>
        <end position="1156"/>
    </location>
</feature>
<dbReference type="GO" id="GO:0043130">
    <property type="term" value="F:ubiquitin binding"/>
    <property type="evidence" value="ECO:0007669"/>
    <property type="project" value="InterPro"/>
</dbReference>
<feature type="compositionally biased region" description="Acidic residues" evidence="1">
    <location>
        <begin position="120"/>
        <end position="145"/>
    </location>
</feature>
<feature type="compositionally biased region" description="Polar residues" evidence="1">
    <location>
        <begin position="1381"/>
        <end position="1394"/>
    </location>
</feature>
<reference evidence="4" key="1">
    <citation type="submission" date="2022-11" db="UniProtKB">
        <authorList>
            <consortium name="EnsemblMetazoa"/>
        </authorList>
    </citation>
    <scope>IDENTIFICATION</scope>
</reference>
<dbReference type="RefSeq" id="XP_038062979.1">
    <property type="nucleotide sequence ID" value="XM_038207051.1"/>
</dbReference>
<feature type="compositionally biased region" description="Low complexity" evidence="1">
    <location>
        <begin position="1985"/>
        <end position="2001"/>
    </location>
</feature>
<feature type="region of interest" description="Disordered" evidence="1">
    <location>
        <begin position="1973"/>
        <end position="2013"/>
    </location>
</feature>
<dbReference type="GO" id="GO:0004519">
    <property type="term" value="F:endonuclease activity"/>
    <property type="evidence" value="ECO:0007669"/>
    <property type="project" value="TreeGrafter"/>
</dbReference>
<organism evidence="4 5">
    <name type="scientific">Patiria miniata</name>
    <name type="common">Bat star</name>
    <name type="synonym">Asterina miniata</name>
    <dbReference type="NCBI Taxonomy" id="46514"/>
    <lineage>
        <taxon>Eukaryota</taxon>
        <taxon>Metazoa</taxon>
        <taxon>Echinodermata</taxon>
        <taxon>Eleutherozoa</taxon>
        <taxon>Asterozoa</taxon>
        <taxon>Asteroidea</taxon>
        <taxon>Valvatacea</taxon>
        <taxon>Valvatida</taxon>
        <taxon>Asterinidae</taxon>
        <taxon>Patiria</taxon>
    </lineage>
</organism>
<feature type="region of interest" description="Disordered" evidence="1">
    <location>
        <begin position="2192"/>
        <end position="2223"/>
    </location>
</feature>
<feature type="compositionally biased region" description="Basic and acidic residues" evidence="1">
    <location>
        <begin position="959"/>
        <end position="982"/>
    </location>
</feature>
<dbReference type="CDD" id="cd14279">
    <property type="entry name" value="CUE"/>
    <property type="match status" value="1"/>
</dbReference>
<evidence type="ECO:0000313" key="4">
    <source>
        <dbReference type="EnsemblMetazoa" id="XP_038062979.1"/>
    </source>
</evidence>
<dbReference type="InterPro" id="IPR036063">
    <property type="entry name" value="Smr_dom_sf"/>
</dbReference>
<dbReference type="SUPFAM" id="SSF52540">
    <property type="entry name" value="P-loop containing nucleoside triphosphate hydrolases"/>
    <property type="match status" value="1"/>
</dbReference>
<proteinExistence type="predicted"/>
<dbReference type="Proteomes" id="UP000887568">
    <property type="component" value="Unplaced"/>
</dbReference>
<feature type="compositionally biased region" description="Polar residues" evidence="1">
    <location>
        <begin position="1469"/>
        <end position="1478"/>
    </location>
</feature>
<feature type="compositionally biased region" description="Polar residues" evidence="1">
    <location>
        <begin position="1779"/>
        <end position="1794"/>
    </location>
</feature>
<feature type="region of interest" description="Disordered" evidence="1">
    <location>
        <begin position="420"/>
        <end position="694"/>
    </location>
</feature>
<feature type="region of interest" description="Disordered" evidence="1">
    <location>
        <begin position="1779"/>
        <end position="1806"/>
    </location>
</feature>
<dbReference type="Pfam" id="PF13671">
    <property type="entry name" value="AAA_33"/>
    <property type="match status" value="1"/>
</dbReference>
<feature type="compositionally biased region" description="Polar residues" evidence="1">
    <location>
        <begin position="1097"/>
        <end position="1109"/>
    </location>
</feature>
<keyword evidence="5" id="KW-1185">Reference proteome</keyword>
<dbReference type="Gene3D" id="3.40.50.300">
    <property type="entry name" value="P-loop containing nucleotide triphosphate hydrolases"/>
    <property type="match status" value="1"/>
</dbReference>
<feature type="region of interest" description="Disordered" evidence="1">
    <location>
        <begin position="1169"/>
        <end position="1221"/>
    </location>
</feature>
<dbReference type="PROSITE" id="PS50828">
    <property type="entry name" value="SMR"/>
    <property type="match status" value="1"/>
</dbReference>
<feature type="region of interest" description="Disordered" evidence="1">
    <location>
        <begin position="1"/>
        <end position="50"/>
    </location>
</feature>
<accession>A0A914AHW7</accession>
<feature type="compositionally biased region" description="Basic and acidic residues" evidence="1">
    <location>
        <begin position="681"/>
        <end position="694"/>
    </location>
</feature>
<feature type="domain" description="Smr" evidence="2">
    <location>
        <begin position="2448"/>
        <end position="2536"/>
    </location>
</feature>
<protein>
    <recommendedName>
        <fullName evidence="6">CUE domain-containing protein</fullName>
    </recommendedName>
</protein>
<dbReference type="PANTHER" id="PTHR46535">
    <property type="entry name" value="NEDD4-BINDING PROTEIN 2"/>
    <property type="match status" value="1"/>
</dbReference>
<feature type="compositionally biased region" description="Low complexity" evidence="1">
    <location>
        <begin position="1458"/>
        <end position="1468"/>
    </location>
</feature>
<feature type="compositionally biased region" description="Polar residues" evidence="1">
    <location>
        <begin position="1116"/>
        <end position="1125"/>
    </location>
</feature>
<feature type="compositionally biased region" description="Polar residues" evidence="1">
    <location>
        <begin position="1707"/>
        <end position="1717"/>
    </location>
</feature>
<feature type="domain" description="CUE" evidence="3">
    <location>
        <begin position="1651"/>
        <end position="1694"/>
    </location>
</feature>
<dbReference type="OMA" id="WETVGGH"/>
<feature type="compositionally biased region" description="Low complexity" evidence="1">
    <location>
        <begin position="498"/>
        <end position="513"/>
    </location>
</feature>
<dbReference type="SUPFAM" id="SSF160443">
    <property type="entry name" value="SMR domain-like"/>
    <property type="match status" value="1"/>
</dbReference>
<dbReference type="InterPro" id="IPR002625">
    <property type="entry name" value="Smr_dom"/>
</dbReference>
<dbReference type="Pfam" id="PF08590">
    <property type="entry name" value="DUF1771"/>
    <property type="match status" value="1"/>
</dbReference>
<feature type="region of interest" description="Disordered" evidence="1">
    <location>
        <begin position="1876"/>
        <end position="1896"/>
    </location>
</feature>
<dbReference type="GO" id="GO:0005634">
    <property type="term" value="C:nucleus"/>
    <property type="evidence" value="ECO:0007669"/>
    <property type="project" value="TreeGrafter"/>
</dbReference>
<evidence type="ECO:0000259" key="2">
    <source>
        <dbReference type="PROSITE" id="PS50828"/>
    </source>
</evidence>
<feature type="region of interest" description="Disordered" evidence="1">
    <location>
        <begin position="1704"/>
        <end position="1731"/>
    </location>
</feature>
<dbReference type="SMART" id="SM00463">
    <property type="entry name" value="SMR"/>
    <property type="match status" value="1"/>
</dbReference>
<feature type="compositionally biased region" description="Basic and acidic residues" evidence="1">
    <location>
        <begin position="436"/>
        <end position="448"/>
    </location>
</feature>
<feature type="compositionally biased region" description="Basic residues" evidence="1">
    <location>
        <begin position="1500"/>
        <end position="1511"/>
    </location>
</feature>
<feature type="region of interest" description="Disordered" evidence="1">
    <location>
        <begin position="2350"/>
        <end position="2376"/>
    </location>
</feature>
<dbReference type="GeneID" id="119733652"/>
<dbReference type="PANTHER" id="PTHR46535:SF1">
    <property type="entry name" value="NEDD4-BINDING PROTEIN 2"/>
    <property type="match status" value="1"/>
</dbReference>
<feature type="compositionally biased region" description="Basic and acidic residues" evidence="1">
    <location>
        <begin position="894"/>
        <end position="910"/>
    </location>
</feature>
<feature type="compositionally biased region" description="Polar residues" evidence="1">
    <location>
        <begin position="1427"/>
        <end position="1444"/>
    </location>
</feature>
<feature type="region of interest" description="Disordered" evidence="1">
    <location>
        <begin position="842"/>
        <end position="919"/>
    </location>
</feature>
<dbReference type="InterPro" id="IPR052772">
    <property type="entry name" value="Endo/PolyKinase_Domain-Protein"/>
</dbReference>
<feature type="region of interest" description="Disordered" evidence="1">
    <location>
        <begin position="941"/>
        <end position="1066"/>
    </location>
</feature>